<proteinExistence type="predicted"/>
<name>A0A6P1XYD9_9SPIR</name>
<dbReference type="Proteomes" id="UP000464374">
    <property type="component" value="Chromosome"/>
</dbReference>
<organism evidence="1 2">
    <name type="scientific">Treponema vincentii</name>
    <dbReference type="NCBI Taxonomy" id="69710"/>
    <lineage>
        <taxon>Bacteria</taxon>
        <taxon>Pseudomonadati</taxon>
        <taxon>Spirochaetota</taxon>
        <taxon>Spirochaetia</taxon>
        <taxon>Spirochaetales</taxon>
        <taxon>Treponemataceae</taxon>
        <taxon>Treponema</taxon>
    </lineage>
</organism>
<evidence type="ECO:0008006" key="3">
    <source>
        <dbReference type="Google" id="ProtNLM"/>
    </source>
</evidence>
<sequence>MKKIDILCVLYVFSTVAIYAQNSDTALLKDISYSIPNNFYIIDYAIGNFISKEETSIIIFCDAVKIKNASKTVQKTFLYEVHNEKPKLWGELKINCCYYNYEENMDSFYKSLKMEQDLSALGKPYRFGWVGDFNENGITELMFAQSAYSEEGATLEFWEFHNGAFKITLPAQDDICFILDVNKKMHSMKLERSKYSAVIDNYETRISEIFWDSKKFQYSVQE</sequence>
<dbReference type="InterPro" id="IPR010103">
    <property type="entry name" value="Clustered_lipoprot_TREDE"/>
</dbReference>
<accession>A0A6P1XYD9</accession>
<reference evidence="1 2" key="1">
    <citation type="submission" date="2020-01" db="EMBL/GenBank/DDBJ databases">
        <title>Complete genome sequence of a human oral phylogroup 1 Treponema sp. strain ATCC 700766, originally isolated from periodontitis dental plaque.</title>
        <authorList>
            <person name="Chan Y."/>
            <person name="Huo Y.-B."/>
            <person name="Yu X.-L."/>
            <person name="Zeng H."/>
            <person name="Leung W.-K."/>
            <person name="Watt R.M."/>
        </authorList>
    </citation>
    <scope>NUCLEOTIDE SEQUENCE [LARGE SCALE GENOMIC DNA]</scope>
    <source>
        <strain evidence="1 2">OMZ 804</strain>
    </source>
</reference>
<evidence type="ECO:0000313" key="1">
    <source>
        <dbReference type="EMBL" id="QHX42109.1"/>
    </source>
</evidence>
<dbReference type="AlphaFoldDB" id="A0A6P1XYD9"/>
<gene>
    <name evidence="1" type="ORF">GWP43_00040</name>
</gene>
<dbReference type="RefSeq" id="WP_162661923.1">
    <property type="nucleotide sequence ID" value="NZ_CP048020.1"/>
</dbReference>
<dbReference type="KEGG" id="trz:GWP43_00040"/>
<evidence type="ECO:0000313" key="2">
    <source>
        <dbReference type="Proteomes" id="UP000464374"/>
    </source>
</evidence>
<dbReference type="Pfam" id="PF09710">
    <property type="entry name" value="Trep_dent_lipo"/>
    <property type="match status" value="1"/>
</dbReference>
<dbReference type="EMBL" id="CP048020">
    <property type="protein sequence ID" value="QHX42109.1"/>
    <property type="molecule type" value="Genomic_DNA"/>
</dbReference>
<protein>
    <recommendedName>
        <fullName evidence="3">Lipoprotein</fullName>
    </recommendedName>
</protein>